<dbReference type="EMBL" id="JANLCM010000001">
    <property type="protein sequence ID" value="MCS5718125.1"/>
    <property type="molecule type" value="Genomic_DNA"/>
</dbReference>
<feature type="domain" description="EAL" evidence="2">
    <location>
        <begin position="471"/>
        <end position="724"/>
    </location>
</feature>
<dbReference type="NCBIfam" id="TIGR00254">
    <property type="entry name" value="GGDEF"/>
    <property type="match status" value="1"/>
</dbReference>
<keyword evidence="1" id="KW-1133">Transmembrane helix</keyword>
<feature type="transmembrane region" description="Helical" evidence="1">
    <location>
        <begin position="219"/>
        <end position="239"/>
    </location>
</feature>
<dbReference type="Proteomes" id="UP001165584">
    <property type="component" value="Unassembled WGS sequence"/>
</dbReference>
<feature type="transmembrane region" description="Helical" evidence="1">
    <location>
        <begin position="276"/>
        <end position="296"/>
    </location>
</feature>
<dbReference type="Pfam" id="PF00563">
    <property type="entry name" value="EAL"/>
    <property type="match status" value="1"/>
</dbReference>
<evidence type="ECO:0000259" key="2">
    <source>
        <dbReference type="PROSITE" id="PS50883"/>
    </source>
</evidence>
<dbReference type="CDD" id="cd01949">
    <property type="entry name" value="GGDEF"/>
    <property type="match status" value="1"/>
</dbReference>
<dbReference type="Pfam" id="PF00990">
    <property type="entry name" value="GGDEF"/>
    <property type="match status" value="1"/>
</dbReference>
<dbReference type="SUPFAM" id="SSF141868">
    <property type="entry name" value="EAL domain-like"/>
    <property type="match status" value="1"/>
</dbReference>
<comment type="caution">
    <text evidence="4">The sequence shown here is derived from an EMBL/GenBank/DDBJ whole genome shotgun (WGS) entry which is preliminary data.</text>
</comment>
<feature type="domain" description="GGDEF" evidence="3">
    <location>
        <begin position="331"/>
        <end position="461"/>
    </location>
</feature>
<keyword evidence="5" id="KW-1185">Reference proteome</keyword>
<reference evidence="4" key="1">
    <citation type="submission" date="2022-08" db="EMBL/GenBank/DDBJ databases">
        <authorList>
            <person name="Deng Y."/>
            <person name="Han X.-F."/>
            <person name="Zhang Y.-Q."/>
        </authorList>
    </citation>
    <scope>NUCLEOTIDE SEQUENCE</scope>
    <source>
        <strain evidence="4">CPCC 205763</strain>
    </source>
</reference>
<accession>A0ABT2GS53</accession>
<dbReference type="Gene3D" id="3.30.70.270">
    <property type="match status" value="1"/>
</dbReference>
<organism evidence="4 5">
    <name type="scientific">Herbiconiux aconitum</name>
    <dbReference type="NCBI Taxonomy" id="2970913"/>
    <lineage>
        <taxon>Bacteria</taxon>
        <taxon>Bacillati</taxon>
        <taxon>Actinomycetota</taxon>
        <taxon>Actinomycetes</taxon>
        <taxon>Micrococcales</taxon>
        <taxon>Microbacteriaceae</taxon>
        <taxon>Herbiconiux</taxon>
    </lineage>
</organism>
<dbReference type="Gene3D" id="3.20.20.450">
    <property type="entry name" value="EAL domain"/>
    <property type="match status" value="1"/>
</dbReference>
<feature type="transmembrane region" description="Helical" evidence="1">
    <location>
        <begin position="251"/>
        <end position="270"/>
    </location>
</feature>
<feature type="transmembrane region" description="Helical" evidence="1">
    <location>
        <begin position="29"/>
        <end position="49"/>
    </location>
</feature>
<feature type="transmembrane region" description="Helical" evidence="1">
    <location>
        <begin position="56"/>
        <end position="75"/>
    </location>
</feature>
<sequence>MLLVAVAGQIVYVISLIFPVTGTELIVDAWVSMIAEWTAVLTCWTAFALMKSKRIVPVLGSVAVTATVLGDSLFLAATDGDGVTPFPSPADLSYLAFYLLLLAAIILAARDLLAGRGAVVVFDVIVGSLGAASVLALVLTPVLDSTIVSSDPVASVLSLSYPVLDVLLIAALVGVRASDRSGASWMPLILGLVLFAGADIVYAMDVPGSGYVVGTLLDAAWSVGVLLIVLWVCLWTVPGEPALSPTLPSRVGTAVAVLAIVCALAVLVIAPAVSGSAVAVVLAVATVVCTIAPVAIRRRHLRAQRDLDPLTGLGNRSLVEHRADTALPFLSTATVILIELDDVGEISEGLGHSTKDDVLRQVAASVREAAPSNATISRLSGSEFVIFAPELSRDLQEPLRTGVHAAIARPIRVADLDLVMRSTVGLATFPENGDSFVELLKHAESLVRRTRTRHKVRRDDSDHPPSDALNRLRSLHELRSTIGREQIVLWYQPKIRISTGTIDGVEALARWEHPTRGLLGPDQFIPLLEDAQLMTGWTHDILVEALDQAAQWAEQGLSMPVAVNVSGSSLTESGFVNQVLPLLHERGLSPALLTLEITEQHVIDDADRVASALSPLREAGVRISLDDFGTGFNSLTSLHDLVVAELKLDRSFVSALTVDARARALVRSIVSLARELGIDTVAEGVQIPEELTILAEVGCTRAQGYLISKPVPASAIPPLTETTLLPSREADPRELAVAEERE</sequence>
<dbReference type="InterPro" id="IPR035919">
    <property type="entry name" value="EAL_sf"/>
</dbReference>
<keyword evidence="1" id="KW-0472">Membrane</keyword>
<gene>
    <name evidence="4" type="ORF">N1027_08245</name>
</gene>
<dbReference type="InterPro" id="IPR050706">
    <property type="entry name" value="Cyclic-di-GMP_PDE-like"/>
</dbReference>
<dbReference type="InterPro" id="IPR001633">
    <property type="entry name" value="EAL_dom"/>
</dbReference>
<feature type="transmembrane region" description="Helical" evidence="1">
    <location>
        <begin position="120"/>
        <end position="140"/>
    </location>
</feature>
<dbReference type="SMART" id="SM00267">
    <property type="entry name" value="GGDEF"/>
    <property type="match status" value="1"/>
</dbReference>
<evidence type="ECO:0000259" key="3">
    <source>
        <dbReference type="PROSITE" id="PS50887"/>
    </source>
</evidence>
<feature type="transmembrane region" description="Helical" evidence="1">
    <location>
        <begin position="152"/>
        <end position="173"/>
    </location>
</feature>
<dbReference type="SMART" id="SM00052">
    <property type="entry name" value="EAL"/>
    <property type="match status" value="1"/>
</dbReference>
<dbReference type="PANTHER" id="PTHR33121:SF70">
    <property type="entry name" value="SIGNALING PROTEIN YKOW"/>
    <property type="match status" value="1"/>
</dbReference>
<dbReference type="RefSeq" id="WP_259506859.1">
    <property type="nucleotide sequence ID" value="NZ_JANLCM010000001.1"/>
</dbReference>
<evidence type="ECO:0000256" key="1">
    <source>
        <dbReference type="SAM" id="Phobius"/>
    </source>
</evidence>
<dbReference type="PROSITE" id="PS50883">
    <property type="entry name" value="EAL"/>
    <property type="match status" value="1"/>
</dbReference>
<dbReference type="InterPro" id="IPR043128">
    <property type="entry name" value="Rev_trsase/Diguanyl_cyclase"/>
</dbReference>
<feature type="transmembrane region" description="Helical" evidence="1">
    <location>
        <begin position="95"/>
        <end position="113"/>
    </location>
</feature>
<dbReference type="PROSITE" id="PS50887">
    <property type="entry name" value="GGDEF"/>
    <property type="match status" value="1"/>
</dbReference>
<proteinExistence type="predicted"/>
<feature type="transmembrane region" description="Helical" evidence="1">
    <location>
        <begin position="185"/>
        <end position="204"/>
    </location>
</feature>
<dbReference type="PANTHER" id="PTHR33121">
    <property type="entry name" value="CYCLIC DI-GMP PHOSPHODIESTERASE PDEF"/>
    <property type="match status" value="1"/>
</dbReference>
<protein>
    <submittedName>
        <fullName evidence="4">Bifunctional diguanylate cyclase/phosphodiesterase</fullName>
    </submittedName>
</protein>
<name>A0ABT2GS53_9MICO</name>
<dbReference type="InterPro" id="IPR000160">
    <property type="entry name" value="GGDEF_dom"/>
</dbReference>
<dbReference type="InterPro" id="IPR029787">
    <property type="entry name" value="Nucleotide_cyclase"/>
</dbReference>
<evidence type="ECO:0000313" key="4">
    <source>
        <dbReference type="EMBL" id="MCS5718125.1"/>
    </source>
</evidence>
<keyword evidence="1" id="KW-0812">Transmembrane</keyword>
<dbReference type="CDD" id="cd01948">
    <property type="entry name" value="EAL"/>
    <property type="match status" value="1"/>
</dbReference>
<evidence type="ECO:0000313" key="5">
    <source>
        <dbReference type="Proteomes" id="UP001165584"/>
    </source>
</evidence>
<dbReference type="SUPFAM" id="SSF55073">
    <property type="entry name" value="Nucleotide cyclase"/>
    <property type="match status" value="1"/>
</dbReference>